<keyword evidence="1" id="KW-0472">Membrane</keyword>
<accession>A0A7H1R6H3</accession>
<keyword evidence="1" id="KW-1133">Transmembrane helix</keyword>
<reference evidence="2" key="1">
    <citation type="submission" date="2020-04" db="EMBL/GenBank/DDBJ databases">
        <title>DNAmark Project.</title>
        <authorList>
            <person name="Margaryan A."/>
        </authorList>
    </citation>
    <scope>NUCLEOTIDE SEQUENCE</scope>
    <source>
        <strain evidence="2">DM347</strain>
    </source>
</reference>
<keyword evidence="2" id="KW-0496">Mitochondrion</keyword>
<organism evidence="2">
    <name type="scientific">Callionymus maculatus</name>
    <name type="common">spotted dragonet</name>
    <dbReference type="NCBI Taxonomy" id="508551"/>
    <lineage>
        <taxon>Eukaryota</taxon>
        <taxon>Metazoa</taxon>
        <taxon>Chordata</taxon>
        <taxon>Craniata</taxon>
        <taxon>Vertebrata</taxon>
        <taxon>Euteleostomi</taxon>
        <taxon>Actinopterygii</taxon>
        <taxon>Neopterygii</taxon>
        <taxon>Teleostei</taxon>
        <taxon>Neoteleostei</taxon>
        <taxon>Acanthomorphata</taxon>
        <taxon>Syngnathiaria</taxon>
        <taxon>Syngnathiformes</taxon>
        <taxon>Callionymoidei</taxon>
        <taxon>Callionymidae</taxon>
        <taxon>Callionymus</taxon>
        <taxon>Callionymus</taxon>
    </lineage>
</organism>
<evidence type="ECO:0000313" key="2">
    <source>
        <dbReference type="EMBL" id="QNU08217.1"/>
    </source>
</evidence>
<geneLocation type="mitochondrion" evidence="2"/>
<keyword evidence="1" id="KW-0812">Transmembrane</keyword>
<proteinExistence type="predicted"/>
<evidence type="ECO:0000256" key="1">
    <source>
        <dbReference type="SAM" id="Phobius"/>
    </source>
</evidence>
<sequence length="55" mass="6904">MPQLERTRWLKYFFMVWVIFLLTTPLWLTQKIQTLALNQDLKKQEKSFSSWTWPW</sequence>
<dbReference type="AlphaFoldDB" id="A0A7H1R6H3"/>
<gene>
    <name evidence="2" type="primary">ATP8</name>
</gene>
<feature type="transmembrane region" description="Helical" evidence="1">
    <location>
        <begin position="12"/>
        <end position="28"/>
    </location>
</feature>
<protein>
    <submittedName>
        <fullName evidence="2">ATP synthase F0 subunit 8</fullName>
    </submittedName>
</protein>
<dbReference type="EMBL" id="MT410924">
    <property type="protein sequence ID" value="QNU08217.1"/>
    <property type="molecule type" value="Genomic_DNA"/>
</dbReference>
<name>A0A7H1R6H3_9TELE</name>